<feature type="region of interest" description="Disordered" evidence="1">
    <location>
        <begin position="136"/>
        <end position="354"/>
    </location>
</feature>
<organism evidence="3 4">
    <name type="scientific">Dactylonectria estremocensis</name>
    <dbReference type="NCBI Taxonomy" id="1079267"/>
    <lineage>
        <taxon>Eukaryota</taxon>
        <taxon>Fungi</taxon>
        <taxon>Dikarya</taxon>
        <taxon>Ascomycota</taxon>
        <taxon>Pezizomycotina</taxon>
        <taxon>Sordariomycetes</taxon>
        <taxon>Hypocreomycetidae</taxon>
        <taxon>Hypocreales</taxon>
        <taxon>Nectriaceae</taxon>
        <taxon>Dactylonectria</taxon>
    </lineage>
</organism>
<gene>
    <name evidence="3" type="ORF">B0J13DRAFT_520767</name>
</gene>
<feature type="compositionally biased region" description="Polar residues" evidence="1">
    <location>
        <begin position="136"/>
        <end position="148"/>
    </location>
</feature>
<feature type="compositionally biased region" description="Basic and acidic residues" evidence="1">
    <location>
        <begin position="263"/>
        <end position="274"/>
    </location>
</feature>
<feature type="domain" description="Transcription elongation factor Eaf N-terminal" evidence="2">
    <location>
        <begin position="15"/>
        <end position="114"/>
    </location>
</feature>
<dbReference type="EMBL" id="JAGMUU010000003">
    <property type="protein sequence ID" value="KAH7158049.1"/>
    <property type="molecule type" value="Genomic_DNA"/>
</dbReference>
<dbReference type="GO" id="GO:0003746">
    <property type="term" value="F:translation elongation factor activity"/>
    <property type="evidence" value="ECO:0007669"/>
    <property type="project" value="UniProtKB-KW"/>
</dbReference>
<evidence type="ECO:0000259" key="2">
    <source>
        <dbReference type="Pfam" id="PF09816"/>
    </source>
</evidence>
<protein>
    <submittedName>
        <fullName evidence="3">RNA polymerase II transcription elongation factor-domain-containing protein</fullName>
    </submittedName>
</protein>
<dbReference type="Proteomes" id="UP000717696">
    <property type="component" value="Unassembled WGS sequence"/>
</dbReference>
<feature type="compositionally biased region" description="Pro residues" evidence="1">
    <location>
        <begin position="163"/>
        <end position="175"/>
    </location>
</feature>
<feature type="compositionally biased region" description="Acidic residues" evidence="1">
    <location>
        <begin position="224"/>
        <end position="235"/>
    </location>
</feature>
<keyword evidence="3" id="KW-0251">Elongation factor</keyword>
<feature type="region of interest" description="Disordered" evidence="1">
    <location>
        <begin position="43"/>
        <end position="67"/>
    </location>
</feature>
<dbReference type="OrthoDB" id="125903at2759"/>
<dbReference type="AlphaFoldDB" id="A0A9P9FC85"/>
<dbReference type="InterPro" id="IPR019194">
    <property type="entry name" value="Tscrpt_elong_fac_Eaf_N"/>
</dbReference>
<keyword evidence="3" id="KW-0648">Protein biosynthesis</keyword>
<proteinExistence type="predicted"/>
<sequence>MALAGLIDPTKTGKYPVILGDSLLVGKDANEIFTGIRYNHKPALSSASAPSSARLKPSVPGKTTSYDLTYTDDDGKYSFSGPRNTADSQYVLYFDPAREAFILDKVDSTFNMNVIQLPDNPDTEGLRRRYPQIDNESQAAPKASSSKLPNKPAAAAVEKPASKPAPKPASKPAPKPRAKPTVQKKEVKRKPEKKQPPKSIALSLPVPEPSKPQPESQPKRSSQDEDEDDDEDDDGGLLVEYPGADPRNNARQTNFSPAFPSVRRFDDFMNQRESEGDDADGESDDEPDMDFKLPSPVNHPMPQSAPEPMDEDEDDGGADLEDDLEKEMEIAFEDLENSQEGSPDGDESEISEED</sequence>
<comment type="caution">
    <text evidence="3">The sequence shown here is derived from an EMBL/GenBank/DDBJ whole genome shotgun (WGS) entry which is preliminary data.</text>
</comment>
<evidence type="ECO:0000313" key="4">
    <source>
        <dbReference type="Proteomes" id="UP000717696"/>
    </source>
</evidence>
<accession>A0A9P9FC85</accession>
<feature type="compositionally biased region" description="Acidic residues" evidence="1">
    <location>
        <begin position="275"/>
        <end position="288"/>
    </location>
</feature>
<feature type="compositionally biased region" description="Low complexity" evidence="1">
    <location>
        <begin position="151"/>
        <end position="162"/>
    </location>
</feature>
<dbReference type="Pfam" id="PF09816">
    <property type="entry name" value="EAF"/>
    <property type="match status" value="1"/>
</dbReference>
<evidence type="ECO:0000256" key="1">
    <source>
        <dbReference type="SAM" id="MobiDB-lite"/>
    </source>
</evidence>
<reference evidence="3" key="1">
    <citation type="journal article" date="2021" name="Nat. Commun.">
        <title>Genetic determinants of endophytism in the Arabidopsis root mycobiome.</title>
        <authorList>
            <person name="Mesny F."/>
            <person name="Miyauchi S."/>
            <person name="Thiergart T."/>
            <person name="Pickel B."/>
            <person name="Atanasova L."/>
            <person name="Karlsson M."/>
            <person name="Huettel B."/>
            <person name="Barry K.W."/>
            <person name="Haridas S."/>
            <person name="Chen C."/>
            <person name="Bauer D."/>
            <person name="Andreopoulos W."/>
            <person name="Pangilinan J."/>
            <person name="LaButti K."/>
            <person name="Riley R."/>
            <person name="Lipzen A."/>
            <person name="Clum A."/>
            <person name="Drula E."/>
            <person name="Henrissat B."/>
            <person name="Kohler A."/>
            <person name="Grigoriev I.V."/>
            <person name="Martin F.M."/>
            <person name="Hacquard S."/>
        </authorList>
    </citation>
    <scope>NUCLEOTIDE SEQUENCE</scope>
    <source>
        <strain evidence="3">MPI-CAGE-AT-0021</strain>
    </source>
</reference>
<feature type="compositionally biased region" description="Acidic residues" evidence="1">
    <location>
        <begin position="308"/>
        <end position="354"/>
    </location>
</feature>
<keyword evidence="4" id="KW-1185">Reference proteome</keyword>
<evidence type="ECO:0000313" key="3">
    <source>
        <dbReference type="EMBL" id="KAH7158049.1"/>
    </source>
</evidence>
<name>A0A9P9FC85_9HYPO</name>